<name>A0A183EDD2_9BILA</name>
<evidence type="ECO:0000313" key="3">
    <source>
        <dbReference type="Proteomes" id="UP000271098"/>
    </source>
</evidence>
<feature type="compositionally biased region" description="Acidic residues" evidence="1">
    <location>
        <begin position="49"/>
        <end position="62"/>
    </location>
</feature>
<feature type="compositionally biased region" description="Basic and acidic residues" evidence="1">
    <location>
        <begin position="113"/>
        <end position="126"/>
    </location>
</feature>
<keyword evidence="3" id="KW-1185">Reference proteome</keyword>
<evidence type="ECO:0000256" key="1">
    <source>
        <dbReference type="SAM" id="MobiDB-lite"/>
    </source>
</evidence>
<proteinExistence type="predicted"/>
<gene>
    <name evidence="2" type="ORF">GPUH_LOCUS18975</name>
</gene>
<dbReference type="Proteomes" id="UP000271098">
    <property type="component" value="Unassembled WGS sequence"/>
</dbReference>
<sequence length="254" mass="28734">MVAARNSRKRTDGNGGDSSKKDRSRRRRSGGEETSHRTAVAKEPTPNAENEEGEVVDDESEGAGEYRAATAKSKEVKAKHEWKRMRKDESTRTRGRKRRKSRSTDVESDASWDDPKRKYSSRRDSKSSSSKKHARSQKRRRSRSPTDKRRRTQADASDGASQKSGKHGNGELLDTKPAEKAAKPVKKEPTARDLEIARLLKEEEEHPELAEMDSEAVWSLKKAQIEMPSRQCPYLDTIDRLICLFSIVISIQAT</sequence>
<protein>
    <submittedName>
        <fullName evidence="4">ADP-ribosylation factor-like protein 6-interacting protein 4</fullName>
    </submittedName>
</protein>
<dbReference type="EMBL" id="UYRT01087695">
    <property type="protein sequence ID" value="VDN32859.1"/>
    <property type="molecule type" value="Genomic_DNA"/>
</dbReference>
<dbReference type="WBParaSite" id="GPUH_0001899801-mRNA-1">
    <property type="protein sequence ID" value="GPUH_0001899801-mRNA-1"/>
    <property type="gene ID" value="GPUH_0001899801"/>
</dbReference>
<accession>A0A183EDD2</accession>
<feature type="compositionally biased region" description="Basic and acidic residues" evidence="1">
    <location>
        <begin position="173"/>
        <end position="191"/>
    </location>
</feature>
<feature type="compositionally biased region" description="Basic residues" evidence="1">
    <location>
        <begin position="129"/>
        <end position="151"/>
    </location>
</feature>
<evidence type="ECO:0000313" key="4">
    <source>
        <dbReference type="WBParaSite" id="GPUH_0001899801-mRNA-1"/>
    </source>
</evidence>
<feature type="region of interest" description="Disordered" evidence="1">
    <location>
        <begin position="1"/>
        <end position="191"/>
    </location>
</feature>
<evidence type="ECO:0000313" key="2">
    <source>
        <dbReference type="EMBL" id="VDN32859.1"/>
    </source>
</evidence>
<reference evidence="4" key="1">
    <citation type="submission" date="2016-06" db="UniProtKB">
        <authorList>
            <consortium name="WormBaseParasite"/>
        </authorList>
    </citation>
    <scope>IDENTIFICATION</scope>
</reference>
<dbReference type="AlphaFoldDB" id="A0A183EDD2"/>
<reference evidence="2 3" key="2">
    <citation type="submission" date="2018-11" db="EMBL/GenBank/DDBJ databases">
        <authorList>
            <consortium name="Pathogen Informatics"/>
        </authorList>
    </citation>
    <scope>NUCLEOTIDE SEQUENCE [LARGE SCALE GENOMIC DNA]</scope>
</reference>
<organism evidence="4">
    <name type="scientific">Gongylonema pulchrum</name>
    <dbReference type="NCBI Taxonomy" id="637853"/>
    <lineage>
        <taxon>Eukaryota</taxon>
        <taxon>Metazoa</taxon>
        <taxon>Ecdysozoa</taxon>
        <taxon>Nematoda</taxon>
        <taxon>Chromadorea</taxon>
        <taxon>Rhabditida</taxon>
        <taxon>Spirurina</taxon>
        <taxon>Spiruromorpha</taxon>
        <taxon>Spiruroidea</taxon>
        <taxon>Gongylonematidae</taxon>
        <taxon>Gongylonema</taxon>
    </lineage>
</organism>